<evidence type="ECO:0000256" key="9">
    <source>
        <dbReference type="SAM" id="SignalP"/>
    </source>
</evidence>
<accession>A0ABR3R0V1</accession>
<proteinExistence type="predicted"/>
<dbReference type="Gene3D" id="2.60.40.1210">
    <property type="entry name" value="Cellobiose dehydrogenase, cytochrome domain"/>
    <property type="match status" value="1"/>
</dbReference>
<comment type="subcellular location">
    <subcellularLocation>
        <location evidence="1">Membrane</location>
    </subcellularLocation>
</comment>
<keyword evidence="6 8" id="KW-0472">Membrane</keyword>
<feature type="domain" description="Cytochrome b561" evidence="11">
    <location>
        <begin position="177"/>
        <end position="375"/>
    </location>
</feature>
<evidence type="ECO:0000256" key="7">
    <source>
        <dbReference type="SAM" id="MobiDB-lite"/>
    </source>
</evidence>
<keyword evidence="13" id="KW-1185">Reference proteome</keyword>
<reference evidence="12 13" key="1">
    <citation type="submission" date="2024-02" db="EMBL/GenBank/DDBJ databases">
        <title>De novo assembly and annotation of 12 fungi associated with fruit tree decline syndrome in Ontario, Canada.</title>
        <authorList>
            <person name="Sulman M."/>
            <person name="Ellouze W."/>
            <person name="Ilyukhin E."/>
        </authorList>
    </citation>
    <scope>NUCLEOTIDE SEQUENCE [LARGE SCALE GENOMIC DNA]</scope>
    <source>
        <strain evidence="12 13">M97-236</strain>
    </source>
</reference>
<feature type="region of interest" description="Disordered" evidence="7">
    <location>
        <begin position="380"/>
        <end position="401"/>
    </location>
</feature>
<evidence type="ECO:0000256" key="5">
    <source>
        <dbReference type="ARBA" id="ARBA00022989"/>
    </source>
</evidence>
<dbReference type="PROSITE" id="PS50939">
    <property type="entry name" value="CYTOCHROME_B561"/>
    <property type="match status" value="1"/>
</dbReference>
<evidence type="ECO:0000256" key="1">
    <source>
        <dbReference type="ARBA" id="ARBA00004370"/>
    </source>
</evidence>
<evidence type="ECO:0000259" key="11">
    <source>
        <dbReference type="PROSITE" id="PS50939"/>
    </source>
</evidence>
<dbReference type="PANTHER" id="PTHR47797">
    <property type="entry name" value="DEHYDROGENASE, PUTATIVE (AFU_ORTHOLOGUE AFUA_8G05805)-RELATED"/>
    <property type="match status" value="1"/>
</dbReference>
<dbReference type="EMBL" id="JAKIXB020000025">
    <property type="protein sequence ID" value="KAL1597627.1"/>
    <property type="molecule type" value="Genomic_DNA"/>
</dbReference>
<dbReference type="SMART" id="SM00665">
    <property type="entry name" value="B561"/>
    <property type="match status" value="1"/>
</dbReference>
<dbReference type="Pfam" id="PF16010">
    <property type="entry name" value="CDH-cyt"/>
    <property type="match status" value="1"/>
</dbReference>
<evidence type="ECO:0000256" key="4">
    <source>
        <dbReference type="ARBA" id="ARBA00022982"/>
    </source>
</evidence>
<dbReference type="CDD" id="cd08760">
    <property type="entry name" value="Cyt_b561_FRRS1_like"/>
    <property type="match status" value="1"/>
</dbReference>
<dbReference type="PROSITE" id="PS50836">
    <property type="entry name" value="DOMON"/>
    <property type="match status" value="1"/>
</dbReference>
<evidence type="ECO:0000259" key="10">
    <source>
        <dbReference type="PROSITE" id="PS50836"/>
    </source>
</evidence>
<feature type="transmembrane region" description="Helical" evidence="8">
    <location>
        <begin position="249"/>
        <end position="272"/>
    </location>
</feature>
<dbReference type="InterPro" id="IPR005018">
    <property type="entry name" value="DOMON_domain"/>
</dbReference>
<dbReference type="SUPFAM" id="SSF49344">
    <property type="entry name" value="CBD9-like"/>
    <property type="match status" value="1"/>
</dbReference>
<keyword evidence="9" id="KW-0732">Signal</keyword>
<dbReference type="InterPro" id="IPR006593">
    <property type="entry name" value="Cyt_b561/ferric_Rdtase_TM"/>
</dbReference>
<comment type="caution">
    <text evidence="12">The sequence shown here is derived from an EMBL/GenBank/DDBJ whole genome shotgun (WGS) entry which is preliminary data.</text>
</comment>
<name>A0ABR3R0V1_9PLEO</name>
<dbReference type="Proteomes" id="UP001521222">
    <property type="component" value="Unassembled WGS sequence"/>
</dbReference>
<keyword evidence="5 8" id="KW-1133">Transmembrane helix</keyword>
<protein>
    <recommendedName>
        <fullName evidence="14">CBD9-like protein</fullName>
    </recommendedName>
</protein>
<sequence>MHSHLTAALLTSLSLGALAQAQIGQSCVTDGVCYKLNIPEATAQSNGGNVFLSLSAPTTYSWVALGIGSSMTNSDMFIMYTDGNGNVTLSPRFSEGRSQPQFDDTLDVELLSGSGVENGIMTANFRCGNCARSDTANFGGSDGQWIHGRKAGDPMDTTDTAARIMKHDEQGSFTWAYSNAVGGASTNPFATSDTVISGQTPVSSDSGNRTMRSNILLTHGILASIAFLVFFPLGAIVMRLGRFRSVLKVHIAIQILSWLLFIAAFGLGLYYGITGDYMTEAHPIIGLVLVAMLVFQPFAGWLHHRQFVRTGQRSAISHSHIWVGRIAIILGIINGGLGLELGGVETRYVIAYSVVAGVMGVAYLGSIVYGEVARSRRTSVAGSGHEKINSSPERSSVSPQA</sequence>
<dbReference type="Gene3D" id="1.20.120.1770">
    <property type="match status" value="1"/>
</dbReference>
<evidence type="ECO:0000256" key="8">
    <source>
        <dbReference type="SAM" id="Phobius"/>
    </source>
</evidence>
<evidence type="ECO:0000256" key="6">
    <source>
        <dbReference type="ARBA" id="ARBA00023136"/>
    </source>
</evidence>
<feature type="chain" id="PRO_5045517594" description="CBD9-like protein" evidence="9">
    <location>
        <begin position="22"/>
        <end position="401"/>
    </location>
</feature>
<evidence type="ECO:0000313" key="12">
    <source>
        <dbReference type="EMBL" id="KAL1597627.1"/>
    </source>
</evidence>
<evidence type="ECO:0000256" key="2">
    <source>
        <dbReference type="ARBA" id="ARBA00022448"/>
    </source>
</evidence>
<feature type="compositionally biased region" description="Polar residues" evidence="7">
    <location>
        <begin position="389"/>
        <end position="401"/>
    </location>
</feature>
<keyword evidence="3 8" id="KW-0812">Transmembrane</keyword>
<evidence type="ECO:0000313" key="13">
    <source>
        <dbReference type="Proteomes" id="UP001521222"/>
    </source>
</evidence>
<dbReference type="CDD" id="cd09630">
    <property type="entry name" value="CDH_like_cytochrome"/>
    <property type="match status" value="1"/>
</dbReference>
<keyword evidence="2" id="KW-0813">Transport</keyword>
<organism evidence="12 13">
    <name type="scientific">Nothophoma quercina</name>
    <dbReference type="NCBI Taxonomy" id="749835"/>
    <lineage>
        <taxon>Eukaryota</taxon>
        <taxon>Fungi</taxon>
        <taxon>Dikarya</taxon>
        <taxon>Ascomycota</taxon>
        <taxon>Pezizomycotina</taxon>
        <taxon>Dothideomycetes</taxon>
        <taxon>Pleosporomycetidae</taxon>
        <taxon>Pleosporales</taxon>
        <taxon>Pleosporineae</taxon>
        <taxon>Didymellaceae</taxon>
        <taxon>Nothophoma</taxon>
    </lineage>
</organism>
<feature type="transmembrane region" description="Helical" evidence="8">
    <location>
        <begin position="349"/>
        <end position="369"/>
    </location>
</feature>
<feature type="transmembrane region" description="Helical" evidence="8">
    <location>
        <begin position="322"/>
        <end position="343"/>
    </location>
</feature>
<gene>
    <name evidence="12" type="ORF">SLS59_007325</name>
</gene>
<evidence type="ECO:0008006" key="14">
    <source>
        <dbReference type="Google" id="ProtNLM"/>
    </source>
</evidence>
<feature type="transmembrane region" description="Helical" evidence="8">
    <location>
        <begin position="216"/>
        <end position="237"/>
    </location>
</feature>
<feature type="domain" description="DOMON" evidence="10">
    <location>
        <begin position="34"/>
        <end position="152"/>
    </location>
</feature>
<feature type="transmembrane region" description="Helical" evidence="8">
    <location>
        <begin position="284"/>
        <end position="302"/>
    </location>
</feature>
<dbReference type="SMART" id="SM00664">
    <property type="entry name" value="DoH"/>
    <property type="match status" value="1"/>
</dbReference>
<dbReference type="InterPro" id="IPR015920">
    <property type="entry name" value="Cellobiose_DH-like_cyt"/>
</dbReference>
<dbReference type="PANTHER" id="PTHR47797:SF5">
    <property type="entry name" value="CELLOBIOSE DEHYDROGENASE CYTOCHROME DOMAIN-CONTAINING PROTEIN"/>
    <property type="match status" value="1"/>
</dbReference>
<evidence type="ECO:0000256" key="3">
    <source>
        <dbReference type="ARBA" id="ARBA00022692"/>
    </source>
</evidence>
<feature type="signal peptide" evidence="9">
    <location>
        <begin position="1"/>
        <end position="21"/>
    </location>
</feature>
<keyword evidence="4" id="KW-0249">Electron transport</keyword>